<keyword evidence="3" id="KW-1185">Reference proteome</keyword>
<comment type="caution">
    <text evidence="2">The sequence shown here is derived from an EMBL/GenBank/DDBJ whole genome shotgun (WGS) entry which is preliminary data.</text>
</comment>
<feature type="compositionally biased region" description="Basic residues" evidence="1">
    <location>
        <begin position="40"/>
        <end position="57"/>
    </location>
</feature>
<name>A0A545UY54_9HYPO</name>
<organism evidence="2 3">
    <name type="scientific">Cordyceps javanica</name>
    <dbReference type="NCBI Taxonomy" id="43265"/>
    <lineage>
        <taxon>Eukaryota</taxon>
        <taxon>Fungi</taxon>
        <taxon>Dikarya</taxon>
        <taxon>Ascomycota</taxon>
        <taxon>Pezizomycotina</taxon>
        <taxon>Sordariomycetes</taxon>
        <taxon>Hypocreomycetidae</taxon>
        <taxon>Hypocreales</taxon>
        <taxon>Cordycipitaceae</taxon>
        <taxon>Cordyceps</taxon>
    </lineage>
</organism>
<accession>A0A545UY54</accession>
<protein>
    <submittedName>
        <fullName evidence="2">Uncharacterized protein</fullName>
    </submittedName>
</protein>
<reference evidence="2 3" key="1">
    <citation type="journal article" date="2019" name="Appl. Microbiol. Biotechnol.">
        <title>Genome sequence of Isaria javanica and comparative genome analysis insights into family S53 peptidase evolution in fungal entomopathogens.</title>
        <authorList>
            <person name="Lin R."/>
            <person name="Zhang X."/>
            <person name="Xin B."/>
            <person name="Zou M."/>
            <person name="Gao Y."/>
            <person name="Qin F."/>
            <person name="Hu Q."/>
            <person name="Xie B."/>
            <person name="Cheng X."/>
        </authorList>
    </citation>
    <scope>NUCLEOTIDE SEQUENCE [LARGE SCALE GENOMIC DNA]</scope>
    <source>
        <strain evidence="2 3">IJ1G</strain>
    </source>
</reference>
<evidence type="ECO:0000256" key="1">
    <source>
        <dbReference type="SAM" id="MobiDB-lite"/>
    </source>
</evidence>
<dbReference type="EMBL" id="SPUK01000010">
    <property type="protein sequence ID" value="TQV94414.1"/>
    <property type="molecule type" value="Genomic_DNA"/>
</dbReference>
<feature type="region of interest" description="Disordered" evidence="1">
    <location>
        <begin position="110"/>
        <end position="140"/>
    </location>
</feature>
<sequence length="140" mass="15898">MVVTSAVVLSGGVEDRVGLCVVAARLPFADAIRNRSSKSEKKKKKKKKKKQRPRHPKTSSVRGRAIKTTQQRWDEQLRTSARGGGAIINKRRRLRWRIWGQMESDPLRRVTESFNSNKAEKVGEGRRKSHNGLVLELPTT</sequence>
<proteinExistence type="predicted"/>
<gene>
    <name evidence="2" type="ORF">IF1G_07293</name>
</gene>
<evidence type="ECO:0000313" key="3">
    <source>
        <dbReference type="Proteomes" id="UP000315783"/>
    </source>
</evidence>
<evidence type="ECO:0000313" key="2">
    <source>
        <dbReference type="EMBL" id="TQV94414.1"/>
    </source>
</evidence>
<dbReference type="Proteomes" id="UP000315783">
    <property type="component" value="Unassembled WGS sequence"/>
</dbReference>
<feature type="region of interest" description="Disordered" evidence="1">
    <location>
        <begin position="33"/>
        <end position="78"/>
    </location>
</feature>
<dbReference type="AlphaFoldDB" id="A0A545UY54"/>